<evidence type="ECO:0000313" key="2">
    <source>
        <dbReference type="WBParaSite" id="Pan_g9893.t1"/>
    </source>
</evidence>
<dbReference type="AlphaFoldDB" id="A0A7E5A211"/>
<keyword evidence="1" id="KW-1185">Reference proteome</keyword>
<dbReference type="WBParaSite" id="Pan_g9893.t1">
    <property type="protein sequence ID" value="Pan_g9893.t1"/>
    <property type="gene ID" value="Pan_g9893"/>
</dbReference>
<accession>A0A7E5A211</accession>
<evidence type="ECO:0000313" key="1">
    <source>
        <dbReference type="Proteomes" id="UP000492821"/>
    </source>
</evidence>
<dbReference type="Proteomes" id="UP000492821">
    <property type="component" value="Unassembled WGS sequence"/>
</dbReference>
<reference evidence="2" key="2">
    <citation type="submission" date="2020-10" db="UniProtKB">
        <authorList>
            <consortium name="WormBaseParasite"/>
        </authorList>
    </citation>
    <scope>IDENTIFICATION</scope>
</reference>
<proteinExistence type="predicted"/>
<sequence>MASLNNVEIDVSGRAWYSVCHQVVLAFLKFRKDCSTFLCLSWCPSRSSIGWNRSSVKPEESQKLPLKPVAVLNV</sequence>
<name>A0A7E5A211_PANRE</name>
<protein>
    <submittedName>
        <fullName evidence="2">Uncharacterized protein</fullName>
    </submittedName>
</protein>
<reference evidence="1" key="1">
    <citation type="journal article" date="2013" name="Genetics">
        <title>The draft genome and transcriptome of Panagrellus redivivus are shaped by the harsh demands of a free-living lifestyle.</title>
        <authorList>
            <person name="Srinivasan J."/>
            <person name="Dillman A.R."/>
            <person name="Macchietto M.G."/>
            <person name="Heikkinen L."/>
            <person name="Lakso M."/>
            <person name="Fracchia K.M."/>
            <person name="Antoshechkin I."/>
            <person name="Mortazavi A."/>
            <person name="Wong G."/>
            <person name="Sternberg P.W."/>
        </authorList>
    </citation>
    <scope>NUCLEOTIDE SEQUENCE [LARGE SCALE GENOMIC DNA]</scope>
    <source>
        <strain evidence="1">MT8872</strain>
    </source>
</reference>
<organism evidence="1 2">
    <name type="scientific">Panagrellus redivivus</name>
    <name type="common">Microworm</name>
    <dbReference type="NCBI Taxonomy" id="6233"/>
    <lineage>
        <taxon>Eukaryota</taxon>
        <taxon>Metazoa</taxon>
        <taxon>Ecdysozoa</taxon>
        <taxon>Nematoda</taxon>
        <taxon>Chromadorea</taxon>
        <taxon>Rhabditida</taxon>
        <taxon>Tylenchina</taxon>
        <taxon>Panagrolaimomorpha</taxon>
        <taxon>Panagrolaimoidea</taxon>
        <taxon>Panagrolaimidae</taxon>
        <taxon>Panagrellus</taxon>
    </lineage>
</organism>